<evidence type="ECO:0000256" key="5">
    <source>
        <dbReference type="ARBA" id="ARBA00022990"/>
    </source>
</evidence>
<evidence type="ECO:0000259" key="10">
    <source>
        <dbReference type="PROSITE" id="PS50145"/>
    </source>
</evidence>
<comment type="function">
    <text evidence="6">Negative feedback regulator that controls excessive innate immune responses. Regulates both Toll-like receptor 4 (TLR4) and DDX58/RIG1-like helicases (RLH) pathways. May inhibit the LTR pathway by direct interaction with TRAF6 and attenuation of NF-kappa-B activation. May negatively regulate the RLH pathway downstream from MAVS and upstream of NF-kappa-B and IRF3.</text>
</comment>
<protein>
    <recommendedName>
        <fullName evidence="7">TRAF-type zinc finger domain-containing protein 1</fullName>
    </recommendedName>
</protein>
<dbReference type="GO" id="GO:0005739">
    <property type="term" value="C:mitochondrion"/>
    <property type="evidence" value="ECO:0007669"/>
    <property type="project" value="TreeGrafter"/>
</dbReference>
<evidence type="ECO:0000256" key="6">
    <source>
        <dbReference type="ARBA" id="ARBA00037636"/>
    </source>
</evidence>
<feature type="compositionally biased region" description="Polar residues" evidence="9">
    <location>
        <begin position="152"/>
        <end position="176"/>
    </location>
</feature>
<keyword evidence="12" id="KW-1185">Reference proteome</keyword>
<feature type="region of interest" description="Disordered" evidence="9">
    <location>
        <begin position="152"/>
        <end position="185"/>
    </location>
</feature>
<feature type="domain" description="TRAF-type" evidence="10">
    <location>
        <begin position="28"/>
        <end position="80"/>
    </location>
</feature>
<dbReference type="GO" id="GO:0008270">
    <property type="term" value="F:zinc ion binding"/>
    <property type="evidence" value="ECO:0007669"/>
    <property type="project" value="UniProtKB-KW"/>
</dbReference>
<dbReference type="GO" id="GO:0045824">
    <property type="term" value="P:negative regulation of innate immune response"/>
    <property type="evidence" value="ECO:0007669"/>
    <property type="project" value="TreeGrafter"/>
</dbReference>
<sequence length="185" mass="20548">MPINPSISALLRTGCFCVCTFKYANFTTHEIHCRRNIALCDVCQEPVPRSDLQEHKQQEHTKSSECSQRLVPCQYCELEIVFSQSKEHEDYCGTRTELCSNCKCNIMLREQAVHPVLCGSLTPDGESVAGGVEGNLWSGIWENKIGKTSNTSINSPLTTPNNNYPNFSTGTSTSLLQDHDQTGKS</sequence>
<dbReference type="PROSITE" id="PS50145">
    <property type="entry name" value="ZF_TRAF"/>
    <property type="match status" value="1"/>
</dbReference>
<dbReference type="InParanoid" id="A0A3Q3FFB7"/>
<evidence type="ECO:0000313" key="12">
    <source>
        <dbReference type="Proteomes" id="UP000261660"/>
    </source>
</evidence>
<accession>A0A3Q3FFB7</accession>
<keyword evidence="3 8" id="KW-0863">Zinc-finger</keyword>
<name>A0A3Q3FFB7_9LABR</name>
<evidence type="ECO:0000313" key="11">
    <source>
        <dbReference type="Ensembl" id="ENSLBEP00000017897.1"/>
    </source>
</evidence>
<proteinExistence type="predicted"/>
<feature type="zinc finger region" description="TRAF-type" evidence="8">
    <location>
        <begin position="28"/>
        <end position="80"/>
    </location>
</feature>
<evidence type="ECO:0000256" key="9">
    <source>
        <dbReference type="SAM" id="MobiDB-lite"/>
    </source>
</evidence>
<dbReference type="GeneTree" id="ENSGT00530000063869"/>
<keyword evidence="4 8" id="KW-0862">Zinc</keyword>
<dbReference type="InterPro" id="IPR013083">
    <property type="entry name" value="Znf_RING/FYVE/PHD"/>
</dbReference>
<reference evidence="11" key="1">
    <citation type="submission" date="2025-08" db="UniProtKB">
        <authorList>
            <consortium name="Ensembl"/>
        </authorList>
    </citation>
    <scope>IDENTIFICATION</scope>
</reference>
<dbReference type="AlphaFoldDB" id="A0A3Q3FFB7"/>
<organism evidence="11 12">
    <name type="scientific">Labrus bergylta</name>
    <name type="common">ballan wrasse</name>
    <dbReference type="NCBI Taxonomy" id="56723"/>
    <lineage>
        <taxon>Eukaryota</taxon>
        <taxon>Metazoa</taxon>
        <taxon>Chordata</taxon>
        <taxon>Craniata</taxon>
        <taxon>Vertebrata</taxon>
        <taxon>Euteleostomi</taxon>
        <taxon>Actinopterygii</taxon>
        <taxon>Neopterygii</taxon>
        <taxon>Teleostei</taxon>
        <taxon>Neoteleostei</taxon>
        <taxon>Acanthomorphata</taxon>
        <taxon>Eupercaria</taxon>
        <taxon>Labriformes</taxon>
        <taxon>Labridae</taxon>
        <taxon>Labrus</taxon>
    </lineage>
</organism>
<dbReference type="STRING" id="56723.ENSLBEP00000017897"/>
<dbReference type="Gene3D" id="3.30.40.10">
    <property type="entry name" value="Zinc/RING finger domain, C3HC4 (zinc finger)"/>
    <property type="match status" value="2"/>
</dbReference>
<keyword evidence="5" id="KW-0007">Acetylation</keyword>
<evidence type="ECO:0000256" key="3">
    <source>
        <dbReference type="ARBA" id="ARBA00022771"/>
    </source>
</evidence>
<evidence type="ECO:0000256" key="8">
    <source>
        <dbReference type="PROSITE-ProRule" id="PRU00207"/>
    </source>
</evidence>
<dbReference type="Pfam" id="PF21366">
    <property type="entry name" value="TRAFD1-XIAF1_ZnF"/>
    <property type="match status" value="1"/>
</dbReference>
<evidence type="ECO:0000256" key="2">
    <source>
        <dbReference type="ARBA" id="ARBA00022723"/>
    </source>
</evidence>
<dbReference type="InterPro" id="IPR001293">
    <property type="entry name" value="Znf_TRAF"/>
</dbReference>
<dbReference type="PANTHER" id="PTHR16295">
    <property type="entry name" value="TRAF-TYPE ZINC FINGER PROTEIN-RELATED"/>
    <property type="match status" value="1"/>
</dbReference>
<dbReference type="InterPro" id="IPR049439">
    <property type="entry name" value="TRAFD1-XIAF1_Znf"/>
</dbReference>
<dbReference type="Proteomes" id="UP000261660">
    <property type="component" value="Unplaced"/>
</dbReference>
<evidence type="ECO:0000256" key="4">
    <source>
        <dbReference type="ARBA" id="ARBA00022833"/>
    </source>
</evidence>
<evidence type="ECO:0000256" key="7">
    <source>
        <dbReference type="ARBA" id="ARBA00040410"/>
    </source>
</evidence>
<dbReference type="PANTHER" id="PTHR16295:SF19">
    <property type="entry name" value="TRAF-TYPE ZINC FINGER DOMAIN-CONTAINING PROTEIN 1"/>
    <property type="match status" value="1"/>
</dbReference>
<keyword evidence="2 8" id="KW-0479">Metal-binding</keyword>
<reference evidence="11" key="2">
    <citation type="submission" date="2025-09" db="UniProtKB">
        <authorList>
            <consortium name="Ensembl"/>
        </authorList>
    </citation>
    <scope>IDENTIFICATION</scope>
</reference>
<dbReference type="InterPro" id="IPR051986">
    <property type="entry name" value="Innate_Immune_Apopt_Reg"/>
</dbReference>
<evidence type="ECO:0000256" key="1">
    <source>
        <dbReference type="ARBA" id="ARBA00022553"/>
    </source>
</evidence>
<dbReference type="Ensembl" id="ENSLBET00000018897.1">
    <property type="protein sequence ID" value="ENSLBEP00000017897.1"/>
    <property type="gene ID" value="ENSLBEG00000013786.1"/>
</dbReference>
<keyword evidence="1" id="KW-0597">Phosphoprotein</keyword>